<name>A0A6C0EWF6_9ZZZZ</name>
<feature type="coiled-coil region" evidence="1">
    <location>
        <begin position="77"/>
        <end position="118"/>
    </location>
</feature>
<feature type="transmembrane region" description="Helical" evidence="2">
    <location>
        <begin position="6"/>
        <end position="25"/>
    </location>
</feature>
<reference evidence="3" key="1">
    <citation type="journal article" date="2020" name="Nature">
        <title>Giant virus diversity and host interactions through global metagenomics.</title>
        <authorList>
            <person name="Schulz F."/>
            <person name="Roux S."/>
            <person name="Paez-Espino D."/>
            <person name="Jungbluth S."/>
            <person name="Walsh D.A."/>
            <person name="Denef V.J."/>
            <person name="McMahon K.D."/>
            <person name="Konstantinidis K.T."/>
            <person name="Eloe-Fadrosh E.A."/>
            <person name="Kyrpides N.C."/>
            <person name="Woyke T."/>
        </authorList>
    </citation>
    <scope>NUCLEOTIDE SEQUENCE</scope>
    <source>
        <strain evidence="3">GVMAG-M-3300009161-36</strain>
    </source>
</reference>
<protein>
    <submittedName>
        <fullName evidence="3">Uncharacterized protein</fullName>
    </submittedName>
</protein>
<keyword evidence="2" id="KW-1133">Transmembrane helix</keyword>
<evidence type="ECO:0000313" key="3">
    <source>
        <dbReference type="EMBL" id="QHT33447.1"/>
    </source>
</evidence>
<feature type="transmembrane region" description="Helical" evidence="2">
    <location>
        <begin position="32"/>
        <end position="49"/>
    </location>
</feature>
<evidence type="ECO:0000256" key="2">
    <source>
        <dbReference type="SAM" id="Phobius"/>
    </source>
</evidence>
<proteinExistence type="predicted"/>
<sequence length="119" mass="14023">MKSLYYIIIVFIFIIEYYIFYVIYIKMKNIPIVIFIILFSIILLNSLYLKISCNTTIEGLETKNTDKTNSNANDDDDEDIKQRFNKLQEKVNKIQDQIVDAEKSNNENAQTLKQLKNKS</sequence>
<evidence type="ECO:0000256" key="1">
    <source>
        <dbReference type="SAM" id="Coils"/>
    </source>
</evidence>
<keyword evidence="1" id="KW-0175">Coiled coil</keyword>
<dbReference type="EMBL" id="MN738968">
    <property type="protein sequence ID" value="QHT33447.1"/>
    <property type="molecule type" value="Genomic_DNA"/>
</dbReference>
<organism evidence="3">
    <name type="scientific">viral metagenome</name>
    <dbReference type="NCBI Taxonomy" id="1070528"/>
    <lineage>
        <taxon>unclassified sequences</taxon>
        <taxon>metagenomes</taxon>
        <taxon>organismal metagenomes</taxon>
    </lineage>
</organism>
<accession>A0A6C0EWF6</accession>
<keyword evidence="2" id="KW-0812">Transmembrane</keyword>
<keyword evidence="2" id="KW-0472">Membrane</keyword>
<dbReference type="AlphaFoldDB" id="A0A6C0EWF6"/>